<dbReference type="GO" id="GO:0016036">
    <property type="term" value="P:cellular response to phosphate starvation"/>
    <property type="evidence" value="ECO:0007669"/>
    <property type="project" value="TreeGrafter"/>
</dbReference>
<evidence type="ECO:0000256" key="3">
    <source>
        <dbReference type="ARBA" id="ARBA00012438"/>
    </source>
</evidence>
<dbReference type="PROSITE" id="PS50885">
    <property type="entry name" value="HAMP"/>
    <property type="match status" value="1"/>
</dbReference>
<evidence type="ECO:0000256" key="2">
    <source>
        <dbReference type="ARBA" id="ARBA00004370"/>
    </source>
</evidence>
<dbReference type="PANTHER" id="PTHR45453">
    <property type="entry name" value="PHOSPHATE REGULON SENSOR PROTEIN PHOR"/>
    <property type="match status" value="1"/>
</dbReference>
<keyword evidence="4" id="KW-0597">Phosphoprotein</keyword>
<evidence type="ECO:0000256" key="1">
    <source>
        <dbReference type="ARBA" id="ARBA00000085"/>
    </source>
</evidence>
<dbReference type="InterPro" id="IPR003660">
    <property type="entry name" value="HAMP_dom"/>
</dbReference>
<dbReference type="SUPFAM" id="SSF55874">
    <property type="entry name" value="ATPase domain of HSP90 chaperone/DNA topoisomerase II/histidine kinase"/>
    <property type="match status" value="1"/>
</dbReference>
<sequence>MALVISTYYSRAISKPLIKINEAAKKMAKLDFDNYIEVDGQDEITHTPNGENIIIKGQLHKITVENTGVTIEEAELKKVFDAFYRVDKSRNRKTGGTGLGLYIVKTIFDKNIKYNMNSKENSVEFSIEFQKAAIIRKNGCFLCFCKNNVDKNTMILYYTEVDDNDYQYIYK</sequence>
<dbReference type="Pfam" id="PF02518">
    <property type="entry name" value="HATPase_c"/>
    <property type="match status" value="1"/>
</dbReference>
<organism evidence="9 10">
    <name type="scientific">Clostridium lentum</name>
    <dbReference type="NCBI Taxonomy" id="2763037"/>
    <lineage>
        <taxon>Bacteria</taxon>
        <taxon>Bacillati</taxon>
        <taxon>Bacillota</taxon>
        <taxon>Clostridia</taxon>
        <taxon>Eubacteriales</taxon>
        <taxon>Clostridiaceae</taxon>
        <taxon>Clostridium</taxon>
    </lineage>
</organism>
<evidence type="ECO:0000256" key="5">
    <source>
        <dbReference type="ARBA" id="ARBA00022679"/>
    </source>
</evidence>
<keyword evidence="5" id="KW-0808">Transferase</keyword>
<dbReference type="CDD" id="cd06225">
    <property type="entry name" value="HAMP"/>
    <property type="match status" value="1"/>
</dbReference>
<dbReference type="EC" id="2.7.13.3" evidence="3"/>
<keyword evidence="7" id="KW-0902">Two-component regulatory system</keyword>
<dbReference type="InterPro" id="IPR050351">
    <property type="entry name" value="BphY/WalK/GraS-like"/>
</dbReference>
<keyword evidence="6" id="KW-0418">Kinase</keyword>
<dbReference type="GO" id="GO:0000155">
    <property type="term" value="F:phosphorelay sensor kinase activity"/>
    <property type="evidence" value="ECO:0007669"/>
    <property type="project" value="TreeGrafter"/>
</dbReference>
<comment type="caution">
    <text evidence="9">The sequence shown here is derived from an EMBL/GenBank/DDBJ whole genome shotgun (WGS) entry which is preliminary data.</text>
</comment>
<evidence type="ECO:0000313" key="10">
    <source>
        <dbReference type="Proteomes" id="UP000662088"/>
    </source>
</evidence>
<reference evidence="9" key="1">
    <citation type="submission" date="2020-08" db="EMBL/GenBank/DDBJ databases">
        <title>Genome public.</title>
        <authorList>
            <person name="Liu C."/>
            <person name="Sun Q."/>
        </authorList>
    </citation>
    <scope>NUCLEOTIDE SEQUENCE</scope>
    <source>
        <strain evidence="9">NSJ-42</strain>
    </source>
</reference>
<dbReference type="InterPro" id="IPR036890">
    <property type="entry name" value="HATPase_C_sf"/>
</dbReference>
<comment type="catalytic activity">
    <reaction evidence="1">
        <text>ATP + protein L-histidine = ADP + protein N-phospho-L-histidine.</text>
        <dbReference type="EC" id="2.7.13.3"/>
    </reaction>
</comment>
<gene>
    <name evidence="9" type="ORF">H8R92_08755</name>
</gene>
<dbReference type="RefSeq" id="WP_186835237.1">
    <property type="nucleotide sequence ID" value="NZ_JACOOQ010000013.1"/>
</dbReference>
<name>A0A8I0AED9_9CLOT</name>
<dbReference type="PRINTS" id="PR00344">
    <property type="entry name" value="BCTRLSENSOR"/>
</dbReference>
<evidence type="ECO:0000256" key="7">
    <source>
        <dbReference type="ARBA" id="ARBA00023012"/>
    </source>
</evidence>
<accession>A0A8I0AED9</accession>
<dbReference type="SMART" id="SM00387">
    <property type="entry name" value="HATPase_c"/>
    <property type="match status" value="1"/>
</dbReference>
<evidence type="ECO:0000256" key="4">
    <source>
        <dbReference type="ARBA" id="ARBA00022553"/>
    </source>
</evidence>
<comment type="subcellular location">
    <subcellularLocation>
        <location evidence="2">Membrane</location>
    </subcellularLocation>
</comment>
<proteinExistence type="predicted"/>
<evidence type="ECO:0000256" key="6">
    <source>
        <dbReference type="ARBA" id="ARBA00022777"/>
    </source>
</evidence>
<dbReference type="InterPro" id="IPR004358">
    <property type="entry name" value="Sig_transdc_His_kin-like_C"/>
</dbReference>
<dbReference type="EMBL" id="JACOOQ010000013">
    <property type="protein sequence ID" value="MBC5640503.1"/>
    <property type="molecule type" value="Genomic_DNA"/>
</dbReference>
<dbReference type="GO" id="GO:0005886">
    <property type="term" value="C:plasma membrane"/>
    <property type="evidence" value="ECO:0007669"/>
    <property type="project" value="TreeGrafter"/>
</dbReference>
<dbReference type="SUPFAM" id="SSF158472">
    <property type="entry name" value="HAMP domain-like"/>
    <property type="match status" value="1"/>
</dbReference>
<dbReference type="Proteomes" id="UP000662088">
    <property type="component" value="Unassembled WGS sequence"/>
</dbReference>
<feature type="domain" description="HAMP" evidence="8">
    <location>
        <begin position="11"/>
        <end position="44"/>
    </location>
</feature>
<dbReference type="AlphaFoldDB" id="A0A8I0AED9"/>
<evidence type="ECO:0000259" key="8">
    <source>
        <dbReference type="PROSITE" id="PS50885"/>
    </source>
</evidence>
<protein>
    <recommendedName>
        <fullName evidence="3">histidine kinase</fullName>
        <ecNumber evidence="3">2.7.13.3</ecNumber>
    </recommendedName>
</protein>
<dbReference type="InterPro" id="IPR003594">
    <property type="entry name" value="HATPase_dom"/>
</dbReference>
<keyword evidence="10" id="KW-1185">Reference proteome</keyword>
<evidence type="ECO:0000313" key="9">
    <source>
        <dbReference type="EMBL" id="MBC5640503.1"/>
    </source>
</evidence>
<dbReference type="PANTHER" id="PTHR45453:SF3">
    <property type="entry name" value="HISTIDINE KINASE"/>
    <property type="match status" value="1"/>
</dbReference>
<dbReference type="Gene3D" id="3.30.565.10">
    <property type="entry name" value="Histidine kinase-like ATPase, C-terminal domain"/>
    <property type="match status" value="1"/>
</dbReference>
<dbReference type="GO" id="GO:0004721">
    <property type="term" value="F:phosphoprotein phosphatase activity"/>
    <property type="evidence" value="ECO:0007669"/>
    <property type="project" value="TreeGrafter"/>
</dbReference>